<name>A0A7X1MCF1_9ACTN</name>
<keyword evidence="4" id="KW-1185">Reference proteome</keyword>
<comment type="caution">
    <text evidence="3">The sequence shown here is derived from an EMBL/GenBank/DDBJ whole genome shotgun (WGS) entry which is preliminary data.</text>
</comment>
<keyword evidence="2" id="KW-0812">Transmembrane</keyword>
<evidence type="ECO:0000256" key="1">
    <source>
        <dbReference type="SAM" id="MobiDB-lite"/>
    </source>
</evidence>
<feature type="compositionally biased region" description="Low complexity" evidence="1">
    <location>
        <begin position="670"/>
        <end position="694"/>
    </location>
</feature>
<organism evidence="3 4">
    <name type="scientific">Streptomyces cupreus</name>
    <dbReference type="NCBI Taxonomy" id="2759956"/>
    <lineage>
        <taxon>Bacteria</taxon>
        <taxon>Bacillati</taxon>
        <taxon>Actinomycetota</taxon>
        <taxon>Actinomycetes</taxon>
        <taxon>Kitasatosporales</taxon>
        <taxon>Streptomycetaceae</taxon>
        <taxon>Streptomyces</taxon>
    </lineage>
</organism>
<keyword evidence="2" id="KW-0472">Membrane</keyword>
<accession>A0A7X1MCF1</accession>
<protein>
    <recommendedName>
        <fullName evidence="5">NACHT domain-containing protein</fullName>
    </recommendedName>
</protein>
<feature type="transmembrane region" description="Helical" evidence="2">
    <location>
        <begin position="589"/>
        <end position="609"/>
    </location>
</feature>
<gene>
    <name evidence="3" type="ORF">H4N64_32230</name>
</gene>
<feature type="transmembrane region" description="Helical" evidence="2">
    <location>
        <begin position="39"/>
        <end position="58"/>
    </location>
</feature>
<evidence type="ECO:0008006" key="5">
    <source>
        <dbReference type="Google" id="ProtNLM"/>
    </source>
</evidence>
<feature type="transmembrane region" description="Helical" evidence="2">
    <location>
        <begin position="503"/>
        <end position="521"/>
    </location>
</feature>
<evidence type="ECO:0000313" key="4">
    <source>
        <dbReference type="Proteomes" id="UP000584670"/>
    </source>
</evidence>
<reference evidence="3 4" key="1">
    <citation type="submission" date="2020-08" db="EMBL/GenBank/DDBJ databases">
        <title>Streptomyces sp. PSKA01 genome sequencing and assembly.</title>
        <authorList>
            <person name="Mandal S."/>
            <person name="Maiti P.K."/>
            <person name="Das P."/>
        </authorList>
    </citation>
    <scope>NUCLEOTIDE SEQUENCE [LARGE SCALE GENOMIC DNA]</scope>
    <source>
        <strain evidence="3 4">PSKA01</strain>
    </source>
</reference>
<dbReference type="EMBL" id="JACMSF010000045">
    <property type="protein sequence ID" value="MBC2906142.1"/>
    <property type="molecule type" value="Genomic_DNA"/>
</dbReference>
<dbReference type="RefSeq" id="WP_186285976.1">
    <property type="nucleotide sequence ID" value="NZ_JACMSF010000045.1"/>
</dbReference>
<feature type="transmembrane region" description="Helical" evidence="2">
    <location>
        <begin position="474"/>
        <end position="497"/>
    </location>
</feature>
<sequence length="694" mass="74695">MSRDWRATAIYAVLAVIVVATIVLVGLGLRDGGLEPIELWFSLVAVVLPVAGIALTTLHSGRRQGVTVEEAASALAQKLRKHWYAESRHRGLGESRRIAVRWRREHGSEQSSQLSAELRNEGTLDELTGAFVRHVRAGHVSRLVVTGEPGAGKTALCVLLTLETTQPDVVPVLFPLSSWDGKRSLTDWMTEELAVNHPAVGDRAKAGQFAHELLRDHVLPVLDGLDEASDRAAALYAIQEEFAGRSFVLTSRVAEFAGPVPGRVLRDALVVRLQPLSAYEAGGVLERAGGVSMGPLLATLDAHPDGPVARALKTPFMLSLAVELGGALPEELLTAEGDDAEQRIKRYLLGGFVTQAYRRTVDKPHVPFPADEARGYLAFLARQTEPGTHRFAWWHLHRSVPRGLFLTVALANAALACSAAAVLLFALFERPWLGLWIGLGAAVIGALVVELVPQDDPRRAKPRLRSVRPPSRHALQRVLGFGVMGGAACAVIVAFLYERPVHVVVGGLLSGLTFAAARYFSEPSDPLEAVTPVSLLRSDRITIRYAWLTGAVPGALTGAYLGAALKEGRRTPELDDVTLIDELPSSVEALLGAASGALLSSVGLGMMALGSSAWGRFLPSRAWLALRGHTPRRLIRFAEDARERGVLRQVNGYYEFRHSLLHRHLAETEGPAAPSRSPAPAPAADTRTGPASSQ</sequence>
<keyword evidence="2" id="KW-1133">Transmembrane helix</keyword>
<proteinExistence type="predicted"/>
<feature type="transmembrane region" description="Helical" evidence="2">
    <location>
        <begin position="404"/>
        <end position="427"/>
    </location>
</feature>
<dbReference type="Proteomes" id="UP000584670">
    <property type="component" value="Unassembled WGS sequence"/>
</dbReference>
<dbReference type="AlphaFoldDB" id="A0A7X1MCF1"/>
<evidence type="ECO:0000313" key="3">
    <source>
        <dbReference type="EMBL" id="MBC2906142.1"/>
    </source>
</evidence>
<dbReference type="Gene3D" id="3.40.50.300">
    <property type="entry name" value="P-loop containing nucleotide triphosphate hydrolases"/>
    <property type="match status" value="1"/>
</dbReference>
<feature type="transmembrane region" description="Helical" evidence="2">
    <location>
        <begin position="7"/>
        <end position="27"/>
    </location>
</feature>
<feature type="region of interest" description="Disordered" evidence="1">
    <location>
        <begin position="667"/>
        <end position="694"/>
    </location>
</feature>
<feature type="transmembrane region" description="Helical" evidence="2">
    <location>
        <begin position="433"/>
        <end position="453"/>
    </location>
</feature>
<dbReference type="InterPro" id="IPR027417">
    <property type="entry name" value="P-loop_NTPase"/>
</dbReference>
<feature type="transmembrane region" description="Helical" evidence="2">
    <location>
        <begin position="542"/>
        <end position="563"/>
    </location>
</feature>
<evidence type="ECO:0000256" key="2">
    <source>
        <dbReference type="SAM" id="Phobius"/>
    </source>
</evidence>
<dbReference type="SUPFAM" id="SSF52540">
    <property type="entry name" value="P-loop containing nucleoside triphosphate hydrolases"/>
    <property type="match status" value="1"/>
</dbReference>